<comment type="subcellular location">
    <subcellularLocation>
        <location evidence="1">Endomembrane system</location>
        <topology evidence="1">Multi-pass membrane protein</topology>
    </subcellularLocation>
</comment>
<accession>A0A024UVY2</accession>
<proteinExistence type="predicted"/>
<feature type="transmembrane region" description="Helical" evidence="9">
    <location>
        <begin position="446"/>
        <end position="469"/>
    </location>
</feature>
<dbReference type="GO" id="GO:0005524">
    <property type="term" value="F:ATP binding"/>
    <property type="evidence" value="ECO:0007669"/>
    <property type="project" value="UniProtKB-KW"/>
</dbReference>
<evidence type="ECO:0000256" key="9">
    <source>
        <dbReference type="SAM" id="Phobius"/>
    </source>
</evidence>
<dbReference type="PROSITE" id="PS50929">
    <property type="entry name" value="ABC_TM1F"/>
    <property type="match status" value="2"/>
</dbReference>
<sequence>MAAKYQSVALEAKLEKPAGHPLDKASIVSKLFLSWATPLLTLGNERQLDSSDIWALQDDYRCHTTSTAFEPTFKHTRSILWTIFITYGWRFVFIGVLQVATVACTLYGPIVLRQILSAVETNSFDVSAILKLVVSLFVVKLVAALLSAHSSLENQLISVKITSALQHLLYQKTMHLDSKFRREKTAGEIANMFSNDIQYIINFSINANQLWLVPVQGFTLTRDDDVIVESSPLTHSDNVALISPSLTTPFPVTYESQLFTPVMQLSGHTFDEPVSGRLVQDEERSKGRVSGKVFEGYMRAAGGWGVFASWIVYLAIWQGLTVAGDMWLSQWSGTATVETDAAFLDQSGYNLAVYASLSVGAVAMTVFRTLSIYASGIRASRTMFDQMTSSLLRAPMQFFDTNPLGRVLNRYSNDMNTVDMGLPFGLSGLSATTFITLFSLGTMIYVIQYMGVFLVPLLYAYASIGRYYVQPAREMERVNKTTKSPLLNLISESIEGVLVIRAFGAKQMRRFQRLHYRNVDTNNEAAFASQVLSISPARLCCSLLPWLLS</sequence>
<dbReference type="PANTHER" id="PTHR24223:SF443">
    <property type="entry name" value="MULTIDRUG-RESISTANCE LIKE PROTEIN 1, ISOFORM I"/>
    <property type="match status" value="1"/>
</dbReference>
<dbReference type="GO" id="GO:0016020">
    <property type="term" value="C:membrane"/>
    <property type="evidence" value="ECO:0007669"/>
    <property type="project" value="InterPro"/>
</dbReference>
<feature type="transmembrane region" description="Helical" evidence="9">
    <location>
        <begin position="87"/>
        <end position="108"/>
    </location>
</feature>
<dbReference type="GO" id="GO:0140359">
    <property type="term" value="F:ABC-type transporter activity"/>
    <property type="evidence" value="ECO:0007669"/>
    <property type="project" value="InterPro"/>
</dbReference>
<keyword evidence="6" id="KW-0067">ATP-binding</keyword>
<keyword evidence="2" id="KW-0813">Transport</keyword>
<gene>
    <name evidence="11" type="ORF">H310_00781</name>
</gene>
<feature type="transmembrane region" description="Helical" evidence="9">
    <location>
        <begin position="296"/>
        <end position="317"/>
    </location>
</feature>
<dbReference type="PANTHER" id="PTHR24223">
    <property type="entry name" value="ATP-BINDING CASSETTE SUB-FAMILY C"/>
    <property type="match status" value="1"/>
</dbReference>
<dbReference type="FunFam" id="1.20.1560.10:FF:000013">
    <property type="entry name" value="ABC transporter C family member 2"/>
    <property type="match status" value="1"/>
</dbReference>
<reference evidence="11" key="1">
    <citation type="submission" date="2013-12" db="EMBL/GenBank/DDBJ databases">
        <title>The Genome Sequence of Aphanomyces invadans NJM9701.</title>
        <authorList>
            <consortium name="The Broad Institute Genomics Platform"/>
            <person name="Russ C."/>
            <person name="Tyler B."/>
            <person name="van West P."/>
            <person name="Dieguez-Uribeondo J."/>
            <person name="Young S.K."/>
            <person name="Zeng Q."/>
            <person name="Gargeya S."/>
            <person name="Fitzgerald M."/>
            <person name="Abouelleil A."/>
            <person name="Alvarado L."/>
            <person name="Chapman S.B."/>
            <person name="Gainer-Dewar J."/>
            <person name="Goldberg J."/>
            <person name="Griggs A."/>
            <person name="Gujja S."/>
            <person name="Hansen M."/>
            <person name="Howarth C."/>
            <person name="Imamovic A."/>
            <person name="Ireland A."/>
            <person name="Larimer J."/>
            <person name="McCowan C."/>
            <person name="Murphy C."/>
            <person name="Pearson M."/>
            <person name="Poon T.W."/>
            <person name="Priest M."/>
            <person name="Roberts A."/>
            <person name="Saif S."/>
            <person name="Shea T."/>
            <person name="Sykes S."/>
            <person name="Wortman J."/>
            <person name="Nusbaum C."/>
            <person name="Birren B."/>
        </authorList>
    </citation>
    <scope>NUCLEOTIDE SEQUENCE [LARGE SCALE GENOMIC DNA]</scope>
    <source>
        <strain evidence="11">NJM9701</strain>
    </source>
</reference>
<protein>
    <recommendedName>
        <fullName evidence="10">ABC transmembrane type-1 domain-containing protein</fullName>
    </recommendedName>
</protein>
<evidence type="ECO:0000256" key="7">
    <source>
        <dbReference type="ARBA" id="ARBA00022989"/>
    </source>
</evidence>
<feature type="domain" description="ABC transmembrane type-1" evidence="10">
    <location>
        <begin position="311"/>
        <end position="505"/>
    </location>
</feature>
<dbReference type="RefSeq" id="XP_008861900.1">
    <property type="nucleotide sequence ID" value="XM_008863678.1"/>
</dbReference>
<dbReference type="CDD" id="cd18580">
    <property type="entry name" value="ABC_6TM_ABCC_D2"/>
    <property type="match status" value="1"/>
</dbReference>
<evidence type="ECO:0000256" key="4">
    <source>
        <dbReference type="ARBA" id="ARBA00022737"/>
    </source>
</evidence>
<dbReference type="eggNOG" id="KOG0054">
    <property type="taxonomic scope" value="Eukaryota"/>
</dbReference>
<dbReference type="GeneID" id="20077831"/>
<evidence type="ECO:0000256" key="8">
    <source>
        <dbReference type="ARBA" id="ARBA00023136"/>
    </source>
</evidence>
<evidence type="ECO:0000256" key="1">
    <source>
        <dbReference type="ARBA" id="ARBA00004127"/>
    </source>
</evidence>
<dbReference type="InterPro" id="IPR050173">
    <property type="entry name" value="ABC_transporter_C-like"/>
</dbReference>
<dbReference type="VEuPathDB" id="FungiDB:H310_00781"/>
<evidence type="ECO:0000256" key="3">
    <source>
        <dbReference type="ARBA" id="ARBA00022692"/>
    </source>
</evidence>
<evidence type="ECO:0000313" key="11">
    <source>
        <dbReference type="EMBL" id="ETW10489.1"/>
    </source>
</evidence>
<name>A0A024UVY2_9STRA</name>
<organism evidence="11">
    <name type="scientific">Aphanomyces invadans</name>
    <dbReference type="NCBI Taxonomy" id="157072"/>
    <lineage>
        <taxon>Eukaryota</taxon>
        <taxon>Sar</taxon>
        <taxon>Stramenopiles</taxon>
        <taxon>Oomycota</taxon>
        <taxon>Saprolegniomycetes</taxon>
        <taxon>Saprolegniales</taxon>
        <taxon>Verrucalvaceae</taxon>
        <taxon>Aphanomyces</taxon>
    </lineage>
</organism>
<dbReference type="SUPFAM" id="SSF90123">
    <property type="entry name" value="ABC transporter transmembrane region"/>
    <property type="match status" value="2"/>
</dbReference>
<evidence type="ECO:0000256" key="2">
    <source>
        <dbReference type="ARBA" id="ARBA00022448"/>
    </source>
</evidence>
<dbReference type="STRING" id="157072.A0A024UVY2"/>
<feature type="transmembrane region" description="Helical" evidence="9">
    <location>
        <begin position="128"/>
        <end position="148"/>
    </location>
</feature>
<dbReference type="Pfam" id="PF00664">
    <property type="entry name" value="ABC_membrane"/>
    <property type="match status" value="2"/>
</dbReference>
<evidence type="ECO:0000256" key="6">
    <source>
        <dbReference type="ARBA" id="ARBA00022840"/>
    </source>
</evidence>
<dbReference type="EMBL" id="KI913952">
    <property type="protein sequence ID" value="ETW10489.1"/>
    <property type="molecule type" value="Genomic_DNA"/>
</dbReference>
<feature type="transmembrane region" description="Helical" evidence="9">
    <location>
        <begin position="351"/>
        <end position="374"/>
    </location>
</feature>
<keyword evidence="7 9" id="KW-1133">Transmembrane helix</keyword>
<evidence type="ECO:0000256" key="5">
    <source>
        <dbReference type="ARBA" id="ARBA00022741"/>
    </source>
</evidence>
<keyword evidence="3 9" id="KW-0812">Transmembrane</keyword>
<dbReference type="InterPro" id="IPR044726">
    <property type="entry name" value="ABCC_6TM_D2"/>
</dbReference>
<dbReference type="InterPro" id="IPR011527">
    <property type="entry name" value="ABC1_TM_dom"/>
</dbReference>
<dbReference type="Gene3D" id="1.20.1560.10">
    <property type="entry name" value="ABC transporter type 1, transmembrane domain"/>
    <property type="match status" value="2"/>
</dbReference>
<evidence type="ECO:0000259" key="10">
    <source>
        <dbReference type="PROSITE" id="PS50929"/>
    </source>
</evidence>
<dbReference type="AlphaFoldDB" id="A0A024UVY2"/>
<keyword evidence="5" id="KW-0547">Nucleotide-binding</keyword>
<dbReference type="GO" id="GO:0012505">
    <property type="term" value="C:endomembrane system"/>
    <property type="evidence" value="ECO:0007669"/>
    <property type="project" value="UniProtKB-SubCell"/>
</dbReference>
<keyword evidence="4" id="KW-0677">Repeat</keyword>
<feature type="domain" description="ABC transmembrane type-1" evidence="10">
    <location>
        <begin position="92"/>
        <end position="216"/>
    </location>
</feature>
<dbReference type="OrthoDB" id="78012at2759"/>
<feature type="transmembrane region" description="Helical" evidence="9">
    <location>
        <begin position="420"/>
        <end position="440"/>
    </location>
</feature>
<keyword evidence="8 9" id="KW-0472">Membrane</keyword>
<dbReference type="InterPro" id="IPR036640">
    <property type="entry name" value="ABC1_TM_sf"/>
</dbReference>